<dbReference type="EMBL" id="JACOPP010000060">
    <property type="protein sequence ID" value="MBC5735311.1"/>
    <property type="molecule type" value="Genomic_DNA"/>
</dbReference>
<evidence type="ECO:0000313" key="1">
    <source>
        <dbReference type="EMBL" id="MBC5735311.1"/>
    </source>
</evidence>
<name>A0A8J6J9H1_9FIRM</name>
<protein>
    <submittedName>
        <fullName evidence="1">Uncharacterized protein</fullName>
    </submittedName>
</protein>
<gene>
    <name evidence="1" type="ORF">H8S57_16600</name>
</gene>
<evidence type="ECO:0000313" key="2">
    <source>
        <dbReference type="Proteomes" id="UP000661435"/>
    </source>
</evidence>
<organism evidence="1 2">
    <name type="scientific">Lawsonibacter hominis</name>
    <dbReference type="NCBI Taxonomy" id="2763053"/>
    <lineage>
        <taxon>Bacteria</taxon>
        <taxon>Bacillati</taxon>
        <taxon>Bacillota</taxon>
        <taxon>Clostridia</taxon>
        <taxon>Eubacteriales</taxon>
        <taxon>Oscillospiraceae</taxon>
        <taxon>Lawsonibacter</taxon>
    </lineage>
</organism>
<keyword evidence="2" id="KW-1185">Reference proteome</keyword>
<accession>A0A8J6J9H1</accession>
<dbReference type="AlphaFoldDB" id="A0A8J6J9H1"/>
<comment type="caution">
    <text evidence="1">The sequence shown here is derived from an EMBL/GenBank/DDBJ whole genome shotgun (WGS) entry which is preliminary data.</text>
</comment>
<sequence>MNSKDLYNAIGKVDDDILEQSEATKKKTGWLKWGAMAACLCLVAGAFLWPKGHQVEVTEIESLEEVIASYGGNLLAERLSAPDVRTTGIRLSYTKGGDISDPAAWDTLSVTGDYNGQDFTMDCNFSSEGEQKGSADAYAVTQYGDVEVTIYRKKSNWSKNQPFLYWAEFALDSVTYNLSIHSDDPEDIYTYLDLVLGEPENGGNQSGATLTNVLGFGVCRIEMEEIAPYQYKWHYYVKVDGEDVCVAEQFGYDGPEAWSRDLDGDGVPELICNSTYGDGVESVIVYRNNNGIIEEGNIKLSYYEEKIGWTHVLEGGTFSLPAERYDPKQGVFTATDYYTRGYDDPITVEFDDGLEPFDFFPFNHLPL</sequence>
<dbReference type="RefSeq" id="WP_186909067.1">
    <property type="nucleotide sequence ID" value="NZ_JACOPP010000060.1"/>
</dbReference>
<reference evidence="1" key="1">
    <citation type="submission" date="2020-08" db="EMBL/GenBank/DDBJ databases">
        <title>Genome public.</title>
        <authorList>
            <person name="Liu C."/>
            <person name="Sun Q."/>
        </authorList>
    </citation>
    <scope>NUCLEOTIDE SEQUENCE</scope>
    <source>
        <strain evidence="1">NSJ-51</strain>
    </source>
</reference>
<dbReference type="Proteomes" id="UP000661435">
    <property type="component" value="Unassembled WGS sequence"/>
</dbReference>
<proteinExistence type="predicted"/>